<dbReference type="PANTHER" id="PTHR21496:SF0">
    <property type="entry name" value="RIESKE DOMAIN-CONTAINING PROTEIN"/>
    <property type="match status" value="1"/>
</dbReference>
<keyword evidence="3" id="KW-0408">Iron</keyword>
<feature type="domain" description="Rieske" evidence="7">
    <location>
        <begin position="5"/>
        <end position="99"/>
    </location>
</feature>
<dbReference type="EMBL" id="CP069370">
    <property type="protein sequence ID" value="QYZ69993.1"/>
    <property type="molecule type" value="Genomic_DNA"/>
</dbReference>
<evidence type="ECO:0000256" key="3">
    <source>
        <dbReference type="ARBA" id="ARBA00023004"/>
    </source>
</evidence>
<proteinExistence type="inferred from homology"/>
<reference evidence="8" key="1">
    <citation type="submission" date="2021-02" db="EMBL/GenBank/DDBJ databases">
        <title>Rhodobacter shimadae sp. nov., an aerobic anoxygenic phototrophic bacterium isolated from a hot spring.</title>
        <authorList>
            <person name="Muramatsu S."/>
            <person name="Haruta S."/>
            <person name="Hirose S."/>
            <person name="Hanada S."/>
        </authorList>
    </citation>
    <scope>NUCLEOTIDE SEQUENCE</scope>
    <source>
        <strain evidence="8">N10</strain>
    </source>
</reference>
<dbReference type="PROSITE" id="PS51296">
    <property type="entry name" value="RIESKE"/>
    <property type="match status" value="1"/>
</dbReference>
<keyword evidence="1" id="KW-0001">2Fe-2S</keyword>
<sequence length="102" mass="10733">MPDFKDVLPLDRIPPGKSTTVEVDGKTVALFNVDGTIHAIADACLHAGQSLGYGILQGKVVRCRAHGWRYDVTTGEIVGVPGSGVACYQARVENGQVQVAVA</sequence>
<evidence type="ECO:0000256" key="5">
    <source>
        <dbReference type="ARBA" id="ARBA00034078"/>
    </source>
</evidence>
<dbReference type="RefSeq" id="WP_220662209.1">
    <property type="nucleotide sequence ID" value="NZ_CP069370.1"/>
</dbReference>
<evidence type="ECO:0000256" key="2">
    <source>
        <dbReference type="ARBA" id="ARBA00022723"/>
    </source>
</evidence>
<evidence type="ECO:0000256" key="6">
    <source>
        <dbReference type="ARBA" id="ARBA00038001"/>
    </source>
</evidence>
<evidence type="ECO:0000313" key="9">
    <source>
        <dbReference type="Proteomes" id="UP000826300"/>
    </source>
</evidence>
<comment type="similarity">
    <text evidence="6">Belongs to the bacterial ring-hydroxylating dioxygenase ferredoxin component family.</text>
</comment>
<gene>
    <name evidence="8" type="ORF">JO391_00150</name>
</gene>
<dbReference type="Pfam" id="PF00355">
    <property type="entry name" value="Rieske"/>
    <property type="match status" value="1"/>
</dbReference>
<dbReference type="Proteomes" id="UP000826300">
    <property type="component" value="Chromosome"/>
</dbReference>
<dbReference type="GO" id="GO:0051537">
    <property type="term" value="F:2 iron, 2 sulfur cluster binding"/>
    <property type="evidence" value="ECO:0007669"/>
    <property type="project" value="UniProtKB-KW"/>
</dbReference>
<evidence type="ECO:0000256" key="4">
    <source>
        <dbReference type="ARBA" id="ARBA00023014"/>
    </source>
</evidence>
<dbReference type="InterPro" id="IPR036922">
    <property type="entry name" value="Rieske_2Fe-2S_sf"/>
</dbReference>
<dbReference type="GO" id="GO:0046872">
    <property type="term" value="F:metal ion binding"/>
    <property type="evidence" value="ECO:0007669"/>
    <property type="project" value="UniProtKB-KW"/>
</dbReference>
<organism evidence="8 9">
    <name type="scientific">Neotabrizicola shimadae</name>
    <dbReference type="NCBI Taxonomy" id="2807096"/>
    <lineage>
        <taxon>Bacteria</taxon>
        <taxon>Pseudomonadati</taxon>
        <taxon>Pseudomonadota</taxon>
        <taxon>Alphaproteobacteria</taxon>
        <taxon>Rhodobacterales</taxon>
        <taxon>Paracoccaceae</taxon>
        <taxon>Neotabrizicola</taxon>
    </lineage>
</organism>
<dbReference type="KEGG" id="nsm:JO391_00150"/>
<name>A0A8G0ZTT6_9RHOB</name>
<dbReference type="Gene3D" id="2.102.10.10">
    <property type="entry name" value="Rieske [2Fe-2S] iron-sulphur domain"/>
    <property type="match status" value="1"/>
</dbReference>
<protein>
    <submittedName>
        <fullName evidence="8">Rieske (2Fe-2S) protein</fullName>
    </submittedName>
</protein>
<comment type="cofactor">
    <cofactor evidence="5">
        <name>[2Fe-2S] cluster</name>
        <dbReference type="ChEBI" id="CHEBI:190135"/>
    </cofactor>
</comment>
<accession>A0A8G0ZTT6</accession>
<evidence type="ECO:0000256" key="1">
    <source>
        <dbReference type="ARBA" id="ARBA00022714"/>
    </source>
</evidence>
<dbReference type="AlphaFoldDB" id="A0A8G0ZTT6"/>
<evidence type="ECO:0000313" key="8">
    <source>
        <dbReference type="EMBL" id="QYZ69993.1"/>
    </source>
</evidence>
<dbReference type="PANTHER" id="PTHR21496">
    <property type="entry name" value="FERREDOXIN-RELATED"/>
    <property type="match status" value="1"/>
</dbReference>
<keyword evidence="4" id="KW-0411">Iron-sulfur</keyword>
<evidence type="ECO:0000259" key="7">
    <source>
        <dbReference type="PROSITE" id="PS51296"/>
    </source>
</evidence>
<dbReference type="InterPro" id="IPR017941">
    <property type="entry name" value="Rieske_2Fe-2S"/>
</dbReference>
<dbReference type="SUPFAM" id="SSF50022">
    <property type="entry name" value="ISP domain"/>
    <property type="match status" value="1"/>
</dbReference>
<keyword evidence="9" id="KW-1185">Reference proteome</keyword>
<keyword evidence="2" id="KW-0479">Metal-binding</keyword>